<dbReference type="AlphaFoldDB" id="A0A2K3MCS6"/>
<reference evidence="2 3" key="2">
    <citation type="journal article" date="2017" name="Front. Plant Sci.">
        <title>Gene Classification and Mining of Molecular Markers Useful in Red Clover (Trifolium pratense) Breeding.</title>
        <authorList>
            <person name="Istvanek J."/>
            <person name="Dluhosova J."/>
            <person name="Dluhos P."/>
            <person name="Patkova L."/>
            <person name="Nedelnik J."/>
            <person name="Repkova J."/>
        </authorList>
    </citation>
    <scope>NUCLEOTIDE SEQUENCE [LARGE SCALE GENOMIC DNA]</scope>
    <source>
        <strain evidence="3">cv. Tatra</strain>
        <tissue evidence="2">Young leaves</tissue>
    </source>
</reference>
<evidence type="ECO:0000313" key="2">
    <source>
        <dbReference type="EMBL" id="PNX88578.1"/>
    </source>
</evidence>
<feature type="non-terminal residue" evidence="2">
    <location>
        <position position="1"/>
    </location>
</feature>
<evidence type="ECO:0000256" key="1">
    <source>
        <dbReference type="SAM" id="MobiDB-lite"/>
    </source>
</evidence>
<proteinExistence type="predicted"/>
<feature type="region of interest" description="Disordered" evidence="1">
    <location>
        <begin position="1"/>
        <end position="35"/>
    </location>
</feature>
<sequence>VHNPPPLQQGPCKRQTPARSHTSGQARSVAPSVGI</sequence>
<dbReference type="EMBL" id="ASHM01057093">
    <property type="protein sequence ID" value="PNX88578.1"/>
    <property type="molecule type" value="Genomic_DNA"/>
</dbReference>
<accession>A0A2K3MCS6</accession>
<feature type="compositionally biased region" description="Polar residues" evidence="1">
    <location>
        <begin position="17"/>
        <end position="26"/>
    </location>
</feature>
<gene>
    <name evidence="2" type="ORF">L195_g044684</name>
</gene>
<comment type="caution">
    <text evidence="2">The sequence shown here is derived from an EMBL/GenBank/DDBJ whole genome shotgun (WGS) entry which is preliminary data.</text>
</comment>
<organism evidence="2 3">
    <name type="scientific">Trifolium pratense</name>
    <name type="common">Red clover</name>
    <dbReference type="NCBI Taxonomy" id="57577"/>
    <lineage>
        <taxon>Eukaryota</taxon>
        <taxon>Viridiplantae</taxon>
        <taxon>Streptophyta</taxon>
        <taxon>Embryophyta</taxon>
        <taxon>Tracheophyta</taxon>
        <taxon>Spermatophyta</taxon>
        <taxon>Magnoliopsida</taxon>
        <taxon>eudicotyledons</taxon>
        <taxon>Gunneridae</taxon>
        <taxon>Pentapetalae</taxon>
        <taxon>rosids</taxon>
        <taxon>fabids</taxon>
        <taxon>Fabales</taxon>
        <taxon>Fabaceae</taxon>
        <taxon>Papilionoideae</taxon>
        <taxon>50 kb inversion clade</taxon>
        <taxon>NPAAA clade</taxon>
        <taxon>Hologalegina</taxon>
        <taxon>IRL clade</taxon>
        <taxon>Trifolieae</taxon>
        <taxon>Trifolium</taxon>
    </lineage>
</organism>
<protein>
    <submittedName>
        <fullName evidence="2">Uncharacterized protein</fullName>
    </submittedName>
</protein>
<evidence type="ECO:0000313" key="3">
    <source>
        <dbReference type="Proteomes" id="UP000236291"/>
    </source>
</evidence>
<name>A0A2K3MCS6_TRIPR</name>
<dbReference type="Proteomes" id="UP000236291">
    <property type="component" value="Unassembled WGS sequence"/>
</dbReference>
<reference evidence="2 3" key="1">
    <citation type="journal article" date="2014" name="Am. J. Bot.">
        <title>Genome assembly and annotation for red clover (Trifolium pratense; Fabaceae).</title>
        <authorList>
            <person name="Istvanek J."/>
            <person name="Jaros M."/>
            <person name="Krenek A."/>
            <person name="Repkova J."/>
        </authorList>
    </citation>
    <scope>NUCLEOTIDE SEQUENCE [LARGE SCALE GENOMIC DNA]</scope>
    <source>
        <strain evidence="3">cv. Tatra</strain>
        <tissue evidence="2">Young leaves</tissue>
    </source>
</reference>